<gene>
    <name evidence="1" type="ORF">SAMN02745217_02594</name>
</gene>
<dbReference type="RefSeq" id="WP_073589278.1">
    <property type="nucleotide sequence ID" value="NZ_FRFD01000007.1"/>
</dbReference>
<reference evidence="1 2" key="1">
    <citation type="submission" date="2016-12" db="EMBL/GenBank/DDBJ databases">
        <authorList>
            <person name="Song W.-J."/>
            <person name="Kurnit D.M."/>
        </authorList>
    </citation>
    <scope>NUCLEOTIDE SEQUENCE [LARGE SCALE GENOMIC DNA]</scope>
    <source>
        <strain evidence="1 2">DSM 12503</strain>
    </source>
</reference>
<dbReference type="AlphaFoldDB" id="A0A1M7YC21"/>
<accession>A0A1M7YC21</accession>
<dbReference type="STRING" id="1121345.SAMN02745217_02594"/>
<evidence type="ECO:0000313" key="2">
    <source>
        <dbReference type="Proteomes" id="UP000184612"/>
    </source>
</evidence>
<dbReference type="EMBL" id="FRFD01000007">
    <property type="protein sequence ID" value="SHO50119.1"/>
    <property type="molecule type" value="Genomic_DNA"/>
</dbReference>
<evidence type="ECO:0000313" key="1">
    <source>
        <dbReference type="EMBL" id="SHO50119.1"/>
    </source>
</evidence>
<protein>
    <submittedName>
        <fullName evidence="1">Uncharacterized protein</fullName>
    </submittedName>
</protein>
<proteinExistence type="predicted"/>
<keyword evidence="2" id="KW-1185">Reference proteome</keyword>
<sequence length="94" mass="11236">MAKGKKKNKRPEYVVICREFNRAQARIEISVIDHDVTDHLLDGLIKIHLRDPHKRYFLTLKRDYQVYGQVYKKQIETMDIKNNKRIVELGVDLK</sequence>
<organism evidence="1 2">
    <name type="scientific">Anaerocolumna xylanovorans DSM 12503</name>
    <dbReference type="NCBI Taxonomy" id="1121345"/>
    <lineage>
        <taxon>Bacteria</taxon>
        <taxon>Bacillati</taxon>
        <taxon>Bacillota</taxon>
        <taxon>Clostridia</taxon>
        <taxon>Lachnospirales</taxon>
        <taxon>Lachnospiraceae</taxon>
        <taxon>Anaerocolumna</taxon>
    </lineage>
</organism>
<dbReference type="Proteomes" id="UP000184612">
    <property type="component" value="Unassembled WGS sequence"/>
</dbReference>
<dbReference type="OrthoDB" id="1955536at2"/>
<name>A0A1M7YC21_9FIRM</name>